<evidence type="ECO:0000313" key="2">
    <source>
        <dbReference type="Proteomes" id="UP000317990"/>
    </source>
</evidence>
<gene>
    <name evidence="1" type="ORF">ERJ67_00470</name>
</gene>
<evidence type="ECO:0000313" key="1">
    <source>
        <dbReference type="EMBL" id="TGG96856.1"/>
    </source>
</evidence>
<dbReference type="EMBL" id="SRMO01000001">
    <property type="protein sequence ID" value="TGG96856.1"/>
    <property type="molecule type" value="Genomic_DNA"/>
</dbReference>
<protein>
    <submittedName>
        <fullName evidence="1">Uncharacterized protein</fullName>
    </submittedName>
</protein>
<accession>A0A524RRA8</accession>
<dbReference type="AlphaFoldDB" id="A0A524RRA8"/>
<proteinExistence type="predicted"/>
<dbReference type="Proteomes" id="UP000317990">
    <property type="component" value="Unassembled WGS sequence"/>
</dbReference>
<reference evidence="1 2" key="1">
    <citation type="journal article" date="2019" name="mSystems">
        <title>Life at home and on the roam: Genomic adaptions reflect the dual lifestyle of an intracellular, facultative symbiont.</title>
        <authorList>
            <person name="Burgsdorf I."/>
        </authorList>
    </citation>
    <scope>NUCLEOTIDE SEQUENCE [LARGE SCALE GENOMIC DNA]</scope>
    <source>
        <strain evidence="1">277cV</strain>
    </source>
</reference>
<comment type="caution">
    <text evidence="1">The sequence shown here is derived from an EMBL/GenBank/DDBJ whole genome shotgun (WGS) entry which is preliminary data.</text>
</comment>
<organism evidence="1 2">
    <name type="scientific">Aphanocapsa feldmannii 277cV</name>
    <dbReference type="NCBI Taxonomy" id="2507553"/>
    <lineage>
        <taxon>Bacteria</taxon>
        <taxon>Bacillati</taxon>
        <taxon>Cyanobacteriota</taxon>
        <taxon>Cyanophyceae</taxon>
        <taxon>Oscillatoriophycideae</taxon>
        <taxon>Chroococcales</taxon>
        <taxon>Microcystaceae</taxon>
        <taxon>Aphanocapsa</taxon>
    </lineage>
</organism>
<name>A0A524RRA8_9CHRO</name>
<sequence>MDPKEEVMAQEPLTDDQKAKIVEITRSDLTGRFGKVLTFPRVTVFTRTDRFYEPYVHIRVVYAGDGDALEPAWLNGFNRQNCTAFQQFGVTGMITQSYVEKSEDSEWSESMKAALYGQNAE</sequence>